<dbReference type="SUPFAM" id="SSF109604">
    <property type="entry name" value="HD-domain/PDEase-like"/>
    <property type="match status" value="1"/>
</dbReference>
<evidence type="ECO:0000313" key="1">
    <source>
        <dbReference type="EMBL" id="MPD05539.1"/>
    </source>
</evidence>
<protein>
    <submittedName>
        <fullName evidence="1">Deoxynucleoside triphosphate triphosphohydrolase SAMHD1</fullName>
    </submittedName>
</protein>
<dbReference type="PANTHER" id="PTHR11373:SF4">
    <property type="entry name" value="DEOXYNUCLEOSIDE TRIPHOSPHATE TRIPHOSPHOHYDROLASE SAMHD1"/>
    <property type="match status" value="1"/>
</dbReference>
<organism evidence="1 2">
    <name type="scientific">Portunus trituberculatus</name>
    <name type="common">Swimming crab</name>
    <name type="synonym">Neptunus trituberculatus</name>
    <dbReference type="NCBI Taxonomy" id="210409"/>
    <lineage>
        <taxon>Eukaryota</taxon>
        <taxon>Metazoa</taxon>
        <taxon>Ecdysozoa</taxon>
        <taxon>Arthropoda</taxon>
        <taxon>Crustacea</taxon>
        <taxon>Multicrustacea</taxon>
        <taxon>Malacostraca</taxon>
        <taxon>Eumalacostraca</taxon>
        <taxon>Eucarida</taxon>
        <taxon>Decapoda</taxon>
        <taxon>Pleocyemata</taxon>
        <taxon>Brachyura</taxon>
        <taxon>Eubrachyura</taxon>
        <taxon>Portunoidea</taxon>
        <taxon>Portunidae</taxon>
        <taxon>Portuninae</taxon>
        <taxon>Portunus</taxon>
    </lineage>
</organism>
<dbReference type="GO" id="GO:0008832">
    <property type="term" value="F:dGTPase activity"/>
    <property type="evidence" value="ECO:0007669"/>
    <property type="project" value="TreeGrafter"/>
</dbReference>
<dbReference type="OrthoDB" id="9991235at2759"/>
<evidence type="ECO:0000313" key="2">
    <source>
        <dbReference type="Proteomes" id="UP000324222"/>
    </source>
</evidence>
<sequence>MIESENRKGSRILDVSPKTVTFDYHRIIQFSRVIPVGEETQICIRDKESNNVYDMFHARRVLHRTAYKHRVVQIIDNM</sequence>
<accession>A0A5B7KK34</accession>
<reference evidence="1 2" key="1">
    <citation type="submission" date="2019-05" db="EMBL/GenBank/DDBJ databases">
        <title>Another draft genome of Portunus trituberculatus and its Hox gene families provides insights of decapod evolution.</title>
        <authorList>
            <person name="Jeong J.-H."/>
            <person name="Song I."/>
            <person name="Kim S."/>
            <person name="Choi T."/>
            <person name="Kim D."/>
            <person name="Ryu S."/>
            <person name="Kim W."/>
        </authorList>
    </citation>
    <scope>NUCLEOTIDE SEQUENCE [LARGE SCALE GENOMIC DNA]</scope>
    <source>
        <tissue evidence="1">Muscle</tissue>
    </source>
</reference>
<dbReference type="EMBL" id="VSRR010146488">
    <property type="protein sequence ID" value="MPD05539.1"/>
    <property type="molecule type" value="Genomic_DNA"/>
</dbReference>
<name>A0A5B7KK34_PORTR</name>
<dbReference type="Proteomes" id="UP000324222">
    <property type="component" value="Unassembled WGS sequence"/>
</dbReference>
<dbReference type="AlphaFoldDB" id="A0A5B7KK34"/>
<dbReference type="PANTHER" id="PTHR11373">
    <property type="entry name" value="DEOXYNUCLEOSIDE TRIPHOSPHATE TRIPHOSPHOHYDROLASE"/>
    <property type="match status" value="1"/>
</dbReference>
<gene>
    <name evidence="1" type="primary">SAMHD1_1</name>
    <name evidence="1" type="ORF">E2C01_101287</name>
</gene>
<dbReference type="InterPro" id="IPR050135">
    <property type="entry name" value="dGTPase-like"/>
</dbReference>
<keyword evidence="2" id="KW-1185">Reference proteome</keyword>
<dbReference type="GO" id="GO:0006203">
    <property type="term" value="P:dGTP catabolic process"/>
    <property type="evidence" value="ECO:0007669"/>
    <property type="project" value="TreeGrafter"/>
</dbReference>
<proteinExistence type="predicted"/>
<dbReference type="Gene3D" id="1.10.3210.10">
    <property type="entry name" value="Hypothetical protein af1432"/>
    <property type="match status" value="1"/>
</dbReference>
<comment type="caution">
    <text evidence="1">The sequence shown here is derived from an EMBL/GenBank/DDBJ whole genome shotgun (WGS) entry which is preliminary data.</text>
</comment>
<dbReference type="GO" id="GO:0005634">
    <property type="term" value="C:nucleus"/>
    <property type="evidence" value="ECO:0007669"/>
    <property type="project" value="TreeGrafter"/>
</dbReference>
<keyword evidence="1" id="KW-0378">Hydrolase</keyword>